<reference evidence="3" key="1">
    <citation type="submission" date="2016-04" db="UniProtKB">
        <authorList>
            <consortium name="WormBaseParasite"/>
        </authorList>
    </citation>
    <scope>IDENTIFICATION</scope>
</reference>
<dbReference type="InterPro" id="IPR006149">
    <property type="entry name" value="EB_dom"/>
</dbReference>
<dbReference type="Proteomes" id="UP000046393">
    <property type="component" value="Unplaced"/>
</dbReference>
<dbReference type="STRING" id="451379.A0A158R693"/>
<evidence type="ECO:0000259" key="1">
    <source>
        <dbReference type="Pfam" id="PF01683"/>
    </source>
</evidence>
<feature type="domain" description="EB" evidence="1">
    <location>
        <begin position="407"/>
        <end position="465"/>
    </location>
</feature>
<sequence length="561" mass="61834">MPIMRINIRTEIKYLIDIKVAMVVGIGEVCVEHRQCKEDEFCSGNVCRRSSCKKQSDLTVLDDLCPGGGKEVMLPNGKLGQCDLNNACINGICNPQNGVCCTKIRTCMAPARPLMNVIINKPIICKMFNEITIKCPDGTFCEERTGFCCGYDSTSEVTMMRPQVGMKCQLEIGCRGNAACICEEKTKCTCQCQGDLGYSLDADGISCKRTRRRLREKCKSNSECQAAYSECTSGGCRCKSGFQRDKTGGCKPTGNKKIILFILLMKKKLRSSCRTILQSCKTVSWSRIVAVDKTFCNVSSETSALNDTTSMCYLDSADLLSRDIIDDCPSQYYCVPIFDNPKTLTLQGFCCPLPTENRPICPVGVAHETSSPPDYGCHDCPTDYFCHRDKIYTDKEICCPKPCVSVDDVFVNGQCYSLAHLGDSCQLSEQCVTEASDSDSDTEAAVCSEGICKCPSGYANVFGLCKKIKCTIGWKGEPSIDNRKQLIRCAKNDECAVGYMCDLTYNVCCKGLNKCLKGSTEVSGSCEDINSCEQNGDFCYRPPKGKKRICSTLNKSLNFMY</sequence>
<organism evidence="2 3">
    <name type="scientific">Syphacia muris</name>
    <dbReference type="NCBI Taxonomy" id="451379"/>
    <lineage>
        <taxon>Eukaryota</taxon>
        <taxon>Metazoa</taxon>
        <taxon>Ecdysozoa</taxon>
        <taxon>Nematoda</taxon>
        <taxon>Chromadorea</taxon>
        <taxon>Rhabditida</taxon>
        <taxon>Spirurina</taxon>
        <taxon>Oxyuridomorpha</taxon>
        <taxon>Oxyuroidea</taxon>
        <taxon>Oxyuridae</taxon>
        <taxon>Syphacia</taxon>
    </lineage>
</organism>
<accession>A0A158R693</accession>
<evidence type="ECO:0000313" key="3">
    <source>
        <dbReference type="WBParaSite" id="SMUV_0001028501-mRNA-1"/>
    </source>
</evidence>
<protein>
    <submittedName>
        <fullName evidence="3">EB domain-containing protein</fullName>
    </submittedName>
</protein>
<name>A0A158R693_9BILA</name>
<evidence type="ECO:0000313" key="2">
    <source>
        <dbReference type="Proteomes" id="UP000046393"/>
    </source>
</evidence>
<dbReference type="Pfam" id="PF01683">
    <property type="entry name" value="EB"/>
    <property type="match status" value="1"/>
</dbReference>
<keyword evidence="2" id="KW-1185">Reference proteome</keyword>
<dbReference type="WBParaSite" id="SMUV_0001028501-mRNA-1">
    <property type="protein sequence ID" value="SMUV_0001028501-mRNA-1"/>
    <property type="gene ID" value="SMUV_0001028501"/>
</dbReference>
<dbReference type="SMART" id="SM00289">
    <property type="entry name" value="WR1"/>
    <property type="match status" value="5"/>
</dbReference>
<proteinExistence type="predicted"/>
<dbReference type="AlphaFoldDB" id="A0A158R693"/>
<dbReference type="InterPro" id="IPR006150">
    <property type="entry name" value="Cys_repeat_1"/>
</dbReference>